<evidence type="ECO:0000256" key="1">
    <source>
        <dbReference type="SAM" id="MobiDB-lite"/>
    </source>
</evidence>
<accession>A0ABS3X1Q1</accession>
<dbReference type="Gene3D" id="1.10.287.1060">
    <property type="entry name" value="ESAT-6-like"/>
    <property type="match status" value="1"/>
</dbReference>
<proteinExistence type="predicted"/>
<protein>
    <recommendedName>
        <fullName evidence="4">WXG100 family type VII secretion target</fullName>
    </recommendedName>
</protein>
<evidence type="ECO:0008006" key="4">
    <source>
        <dbReference type="Google" id="ProtNLM"/>
    </source>
</evidence>
<dbReference type="RefSeq" id="WP_209268070.1">
    <property type="nucleotide sequence ID" value="NZ_JAFFZN010000033.1"/>
</dbReference>
<reference evidence="2 3" key="1">
    <citation type="submission" date="2021-02" db="EMBL/GenBank/DDBJ databases">
        <title>Streptomyces spirodelae sp. nov., isolated from duckweed.</title>
        <authorList>
            <person name="Saimee Y."/>
            <person name="Duangmal K."/>
        </authorList>
    </citation>
    <scope>NUCLEOTIDE SEQUENCE [LARGE SCALE GENOMIC DNA]</scope>
    <source>
        <strain evidence="2 3">DW4-2</strain>
    </source>
</reference>
<comment type="caution">
    <text evidence="2">The sequence shown here is derived from an EMBL/GenBank/DDBJ whole genome shotgun (WGS) entry which is preliminary data.</text>
</comment>
<evidence type="ECO:0000313" key="3">
    <source>
        <dbReference type="Proteomes" id="UP001518976"/>
    </source>
</evidence>
<feature type="region of interest" description="Disordered" evidence="1">
    <location>
        <begin position="96"/>
        <end position="161"/>
    </location>
</feature>
<dbReference type="Proteomes" id="UP001518976">
    <property type="component" value="Unassembled WGS sequence"/>
</dbReference>
<sequence>MTDDLLRSYAEKVETAGTAFQKVDNVAMRETEQVPGSMKGFASDEAFKQFQKMWRGQMAYVRKRYAAVAKTLNDCAKSFKATDAWTKEQVEKIERDKRAKDNPLLPDNYLLNPTNPAFPLAPGLQRPGLSTYSPLLDPNLTDKPVYGPPVPPSAPTTTPNS</sequence>
<gene>
    <name evidence="2" type="ORF">JW592_28210</name>
</gene>
<keyword evidence="3" id="KW-1185">Reference proteome</keyword>
<name>A0ABS3X1Q1_9ACTN</name>
<feature type="compositionally biased region" description="Low complexity" evidence="1">
    <location>
        <begin position="102"/>
        <end position="115"/>
    </location>
</feature>
<evidence type="ECO:0000313" key="2">
    <source>
        <dbReference type="EMBL" id="MBO8189302.1"/>
    </source>
</evidence>
<dbReference type="EMBL" id="JAFFZN010000033">
    <property type="protein sequence ID" value="MBO8189302.1"/>
    <property type="molecule type" value="Genomic_DNA"/>
</dbReference>
<organism evidence="2 3">
    <name type="scientific">Streptomyces spirodelae</name>
    <dbReference type="NCBI Taxonomy" id="2812904"/>
    <lineage>
        <taxon>Bacteria</taxon>
        <taxon>Bacillati</taxon>
        <taxon>Actinomycetota</taxon>
        <taxon>Actinomycetes</taxon>
        <taxon>Kitasatosporales</taxon>
        <taxon>Streptomycetaceae</taxon>
        <taxon>Streptomyces</taxon>
    </lineage>
</organism>